<dbReference type="EMBL" id="JAULUE010002054">
    <property type="protein sequence ID" value="KAK5895044.1"/>
    <property type="molecule type" value="Genomic_DNA"/>
</dbReference>
<name>A0AAN8H0N7_9TELE</name>
<accession>A0AAN8H0N7</accession>
<gene>
    <name evidence="1" type="ORF">CesoFtcFv8_011668</name>
</gene>
<protein>
    <submittedName>
        <fullName evidence="1">Uncharacterized protein</fullName>
    </submittedName>
</protein>
<comment type="caution">
    <text evidence="1">The sequence shown here is derived from an EMBL/GenBank/DDBJ whole genome shotgun (WGS) entry which is preliminary data.</text>
</comment>
<organism evidence="1 2">
    <name type="scientific">Champsocephalus esox</name>
    <name type="common">pike icefish</name>
    <dbReference type="NCBI Taxonomy" id="159716"/>
    <lineage>
        <taxon>Eukaryota</taxon>
        <taxon>Metazoa</taxon>
        <taxon>Chordata</taxon>
        <taxon>Craniata</taxon>
        <taxon>Vertebrata</taxon>
        <taxon>Euteleostomi</taxon>
        <taxon>Actinopterygii</taxon>
        <taxon>Neopterygii</taxon>
        <taxon>Teleostei</taxon>
        <taxon>Neoteleostei</taxon>
        <taxon>Acanthomorphata</taxon>
        <taxon>Eupercaria</taxon>
        <taxon>Perciformes</taxon>
        <taxon>Notothenioidei</taxon>
        <taxon>Channichthyidae</taxon>
        <taxon>Champsocephalus</taxon>
    </lineage>
</organism>
<evidence type="ECO:0000313" key="2">
    <source>
        <dbReference type="Proteomes" id="UP001335648"/>
    </source>
</evidence>
<sequence length="94" mass="10166">MPCSAVLYLSIAPAPSADEIRKVGQWRAKEGCSAAMLQAGREAEEGVEERWEGEGLCTEDISPGLKAGSRRLLSWFDFLLCCSTSAAHCNGCWV</sequence>
<evidence type="ECO:0000313" key="1">
    <source>
        <dbReference type="EMBL" id="KAK5895044.1"/>
    </source>
</evidence>
<reference evidence="1 2" key="1">
    <citation type="journal article" date="2023" name="Mol. Biol. Evol.">
        <title>Genomics of Secondarily Temperate Adaptation in the Only Non-Antarctic Icefish.</title>
        <authorList>
            <person name="Rivera-Colon A.G."/>
            <person name="Rayamajhi N."/>
            <person name="Minhas B.F."/>
            <person name="Madrigal G."/>
            <person name="Bilyk K.T."/>
            <person name="Yoon V."/>
            <person name="Hune M."/>
            <person name="Gregory S."/>
            <person name="Cheng C.H.C."/>
            <person name="Catchen J.M."/>
        </authorList>
    </citation>
    <scope>NUCLEOTIDE SEQUENCE [LARGE SCALE GENOMIC DNA]</scope>
    <source>
        <strain evidence="1">JC2023a</strain>
    </source>
</reference>
<keyword evidence="2" id="KW-1185">Reference proteome</keyword>
<dbReference type="AlphaFoldDB" id="A0AAN8H0N7"/>
<dbReference type="Proteomes" id="UP001335648">
    <property type="component" value="Unassembled WGS sequence"/>
</dbReference>
<proteinExistence type="predicted"/>